<evidence type="ECO:0000313" key="1">
    <source>
        <dbReference type="EMBL" id="TKB52751.1"/>
    </source>
</evidence>
<name>A0A4U1BMH3_9GAMM</name>
<dbReference type="AlphaFoldDB" id="A0A4U1BMH3"/>
<accession>A0A4U1BMH3</accession>
<dbReference type="Proteomes" id="UP000305675">
    <property type="component" value="Unassembled WGS sequence"/>
</dbReference>
<protein>
    <submittedName>
        <fullName evidence="1">Uncharacterized protein</fullName>
    </submittedName>
</protein>
<organism evidence="1 2">
    <name type="scientific">Ferrimonas aestuarii</name>
    <dbReference type="NCBI Taxonomy" id="2569539"/>
    <lineage>
        <taxon>Bacteria</taxon>
        <taxon>Pseudomonadati</taxon>
        <taxon>Pseudomonadota</taxon>
        <taxon>Gammaproteobacteria</taxon>
        <taxon>Alteromonadales</taxon>
        <taxon>Ferrimonadaceae</taxon>
        <taxon>Ferrimonas</taxon>
    </lineage>
</organism>
<keyword evidence="2" id="KW-1185">Reference proteome</keyword>
<proteinExistence type="predicted"/>
<sequence length="597" mass="66932">MSMEHYAQPTMTRAEMEKQLTGVSPLKLSRRLIDIELYERQSSMVVMDKIYEDFANKNDLVESLVVPCLSTMIGSSLDFFKKRGMPVPEGETAHSIINEVRSVDYSKGAAGYYRTMESKALFDKLNISEDYRGEYKNNRSQYEDTARMDAYKESNSDRFGRSKNELNDKMELAQTKHYADRKVKEGDKQRLHTAETDHVVSLEKVHSENKWNLLLDKQDMVDIMNDDVNYVLVNGCLNAAKGGSRSFGDIVNEKQALRSEIESGNATKKQQDRLAFLEKRLPKAQEQRALEVDKNSREGVDKLIRDKTLEKGVHLGGEMLGDAKNKVQSAAVTAFFKALAFELFDCFKNGLTSGFSPETSDGAAIGARLKRVATVAIERFKQASKGQFFAKLEELIKMLLKMVIKMVQGMLKNILKIIVEGWSAIVGAIKILTTPSEQMSAAQKGDAIVKLLATTTATIATYYFVNLPPPLDEYDDLILPVISGLLSTLVVWGLDKLDLFSAKAEARAERVKDIFAERVKQIKANTDAYESASLERLAQDKLRFAEINTRMATAIQNKQPVNDSIYDLAQFFDVDLQLTSTDDFMALLETGDGLVVA</sequence>
<reference evidence="1 2" key="1">
    <citation type="submission" date="2019-04" db="EMBL/GenBank/DDBJ databases">
        <authorList>
            <person name="Hwang J.C."/>
        </authorList>
    </citation>
    <scope>NUCLEOTIDE SEQUENCE [LARGE SCALE GENOMIC DNA]</scope>
    <source>
        <strain evidence="1 2">IMCC35002</strain>
    </source>
</reference>
<dbReference type="RefSeq" id="WP_136864374.1">
    <property type="nucleotide sequence ID" value="NZ_SWCJ01000014.1"/>
</dbReference>
<dbReference type="EMBL" id="SWCJ01000014">
    <property type="protein sequence ID" value="TKB52751.1"/>
    <property type="molecule type" value="Genomic_DNA"/>
</dbReference>
<comment type="caution">
    <text evidence="1">The sequence shown here is derived from an EMBL/GenBank/DDBJ whole genome shotgun (WGS) entry which is preliminary data.</text>
</comment>
<evidence type="ECO:0000313" key="2">
    <source>
        <dbReference type="Proteomes" id="UP000305675"/>
    </source>
</evidence>
<dbReference type="OrthoDB" id="6394684at2"/>
<gene>
    <name evidence="1" type="ORF">FCL42_15695</name>
</gene>